<dbReference type="Gene3D" id="3.40.50.300">
    <property type="entry name" value="P-loop containing nucleotide triphosphate hydrolases"/>
    <property type="match status" value="1"/>
</dbReference>
<dbReference type="SUPFAM" id="SSF52540">
    <property type="entry name" value="P-loop containing nucleoside triphosphate hydrolases"/>
    <property type="match status" value="1"/>
</dbReference>
<dbReference type="Pfam" id="PF13481">
    <property type="entry name" value="AAA_25"/>
    <property type="match status" value="1"/>
</dbReference>
<proteinExistence type="predicted"/>
<accession>L7KP33</accession>
<evidence type="ECO:0008006" key="3">
    <source>
        <dbReference type="Google" id="ProtNLM"/>
    </source>
</evidence>
<reference evidence="1 2" key="1">
    <citation type="submission" date="2012-12" db="EMBL/GenBank/DDBJ databases">
        <title>Whole genome shotgun sequence of Gordonia aichiensis NBRC 108223.</title>
        <authorList>
            <person name="Isaki-Nakamura S."/>
            <person name="Hosoyama A."/>
            <person name="Tsuchikane K."/>
            <person name="Ando Y."/>
            <person name="Baba S."/>
            <person name="Ohji S."/>
            <person name="Hamada M."/>
            <person name="Tamura T."/>
            <person name="Yamazoe A."/>
            <person name="Yamazaki S."/>
            <person name="Fujita N."/>
        </authorList>
    </citation>
    <scope>NUCLEOTIDE SEQUENCE [LARGE SCALE GENOMIC DNA]</scope>
    <source>
        <strain evidence="1 2">NBRC 108223</strain>
    </source>
</reference>
<evidence type="ECO:0000313" key="2">
    <source>
        <dbReference type="Proteomes" id="UP000010988"/>
    </source>
</evidence>
<gene>
    <name evidence="1" type="ORF">GOACH_26_00830</name>
</gene>
<keyword evidence="2" id="KW-1185">Reference proteome</keyword>
<protein>
    <recommendedName>
        <fullName evidence="3">AAA family ATPase</fullName>
    </recommendedName>
</protein>
<dbReference type="Proteomes" id="UP000010988">
    <property type="component" value="Unassembled WGS sequence"/>
</dbReference>
<dbReference type="eggNOG" id="COG0467">
    <property type="taxonomic scope" value="Bacteria"/>
</dbReference>
<dbReference type="InterPro" id="IPR027417">
    <property type="entry name" value="P-loop_NTPase"/>
</dbReference>
<dbReference type="AlphaFoldDB" id="L7KP33"/>
<organism evidence="1 2">
    <name type="scientific">Gordonia aichiensis NBRC 108223</name>
    <dbReference type="NCBI Taxonomy" id="1220583"/>
    <lineage>
        <taxon>Bacteria</taxon>
        <taxon>Bacillati</taxon>
        <taxon>Actinomycetota</taxon>
        <taxon>Actinomycetes</taxon>
        <taxon>Mycobacteriales</taxon>
        <taxon>Gordoniaceae</taxon>
        <taxon>Gordonia</taxon>
    </lineage>
</organism>
<dbReference type="RefSeq" id="WP_005178619.1">
    <property type="nucleotide sequence ID" value="NZ_BANR01000026.1"/>
</dbReference>
<name>L7KP33_9ACTN</name>
<dbReference type="STRING" id="1220583.GOACH_26_00830"/>
<evidence type="ECO:0000313" key="1">
    <source>
        <dbReference type="EMBL" id="GAC50615.1"/>
    </source>
</evidence>
<dbReference type="EMBL" id="BANR01000026">
    <property type="protein sequence ID" value="GAC50615.1"/>
    <property type="molecule type" value="Genomic_DNA"/>
</dbReference>
<sequence>MSDSEVSMPKVWKATDLKPAEQPRHLARGHLIRAAINLLVGDEGIGKSLFWVLIIAAITKGRAVPELGIPARAPQHVLLVITEDAWTDTVLPRCEVAGVDLDYVSVICAEDDGSGAPVFPRDMDLVRNADPQPVLIVVDAWLDTVAANLSVKDPQQARRALHPWKEVATHTSAAVLLLTHTNRLDTGNARDKYGSTGELRKKARLTLFAQQDDDGNLVVGVEKANTTKALPASMFTIDPIQHFDATDEHDGSVPRLRYIGQSDRTARDHIADQFDGEHGDDRQERQDAATWLRGYLEVEGPDAHSAEAKREAKKAGISERTLQRARKKLGVVIGYTGQPPVSTWSLPDQSDRVVDGEVVDSTVVPPEATTSTGGTAGTTGISTGHNAMPKGENPSCATPTDTGHEVAQRGTARPTICSVCGFAMTFPADVDAGHHDACVPQPAVMNICSVCGRPCKPTIAAHVECLTGKAS</sequence>
<dbReference type="OrthoDB" id="4926055at2"/>
<comment type="caution">
    <text evidence="1">The sequence shown here is derived from an EMBL/GenBank/DDBJ whole genome shotgun (WGS) entry which is preliminary data.</text>
</comment>